<feature type="region of interest" description="Disordered" evidence="1">
    <location>
        <begin position="301"/>
        <end position="362"/>
    </location>
</feature>
<dbReference type="AlphaFoldDB" id="A0AAV2JA29"/>
<organism evidence="2 3">
    <name type="scientific">Knipowitschia caucasica</name>
    <name type="common">Caucasian dwarf goby</name>
    <name type="synonym">Pomatoschistus caucasicus</name>
    <dbReference type="NCBI Taxonomy" id="637954"/>
    <lineage>
        <taxon>Eukaryota</taxon>
        <taxon>Metazoa</taxon>
        <taxon>Chordata</taxon>
        <taxon>Craniata</taxon>
        <taxon>Vertebrata</taxon>
        <taxon>Euteleostomi</taxon>
        <taxon>Actinopterygii</taxon>
        <taxon>Neopterygii</taxon>
        <taxon>Teleostei</taxon>
        <taxon>Neoteleostei</taxon>
        <taxon>Acanthomorphata</taxon>
        <taxon>Gobiaria</taxon>
        <taxon>Gobiiformes</taxon>
        <taxon>Gobioidei</taxon>
        <taxon>Gobiidae</taxon>
        <taxon>Gobiinae</taxon>
        <taxon>Knipowitschia</taxon>
    </lineage>
</organism>
<feature type="compositionally biased region" description="Polar residues" evidence="1">
    <location>
        <begin position="189"/>
        <end position="218"/>
    </location>
</feature>
<evidence type="ECO:0000313" key="3">
    <source>
        <dbReference type="Proteomes" id="UP001497482"/>
    </source>
</evidence>
<evidence type="ECO:0000256" key="1">
    <source>
        <dbReference type="SAM" id="MobiDB-lite"/>
    </source>
</evidence>
<feature type="compositionally biased region" description="Basic and acidic residues" evidence="1">
    <location>
        <begin position="301"/>
        <end position="330"/>
    </location>
</feature>
<accession>A0AAV2JA29</accession>
<dbReference type="Proteomes" id="UP001497482">
    <property type="component" value="Chromosome 11"/>
</dbReference>
<feature type="region of interest" description="Disordered" evidence="1">
    <location>
        <begin position="133"/>
        <end position="242"/>
    </location>
</feature>
<proteinExistence type="predicted"/>
<feature type="compositionally biased region" description="Basic residues" evidence="1">
    <location>
        <begin position="342"/>
        <end position="352"/>
    </location>
</feature>
<name>A0AAV2JA29_KNICA</name>
<keyword evidence="3" id="KW-1185">Reference proteome</keyword>
<dbReference type="EMBL" id="OZ035833">
    <property type="protein sequence ID" value="CAL1574337.1"/>
    <property type="molecule type" value="Genomic_DNA"/>
</dbReference>
<protein>
    <submittedName>
        <fullName evidence="2">Uncharacterized protein</fullName>
    </submittedName>
</protein>
<evidence type="ECO:0000313" key="2">
    <source>
        <dbReference type="EMBL" id="CAL1574337.1"/>
    </source>
</evidence>
<reference evidence="2 3" key="1">
    <citation type="submission" date="2024-04" db="EMBL/GenBank/DDBJ databases">
        <authorList>
            <person name="Waldvogel A.-M."/>
            <person name="Schoenle A."/>
        </authorList>
    </citation>
    <scope>NUCLEOTIDE SEQUENCE [LARGE SCALE GENOMIC DNA]</scope>
</reference>
<gene>
    <name evidence="2" type="ORF">KC01_LOCUS6071</name>
</gene>
<sequence length="362" mass="40766">MRCVCNTLNQSEAGKRLDTVDALFPLPFCERSFSFFSFVSKSEFHQKKVLGHRHTSSHPDTCLFLAPRSCSPAPRHLEEPLPKADALSWTEAWTDLRDPDLDLDPGLDCWTPEAPNEGLASLSSSASTYDNLSGSFQNLPGPNGGEQKADESWSSCDIIPWEETESPSPNAKRRSSLATTETTRDTEVLVQQQFESAPCTTPTSRSDPSLSPLSTGSSEVFLPSGPPELQEQEGRTGTEQPSDLHSLLGELQRQMAQQREEYQARIQRLERCNAVLERQVALLRLTLEQQKRNHSVAETHIKHMQRQKEDAEQRNHRLQRDLDSFNHTDSDVTNPQTDAEKKKKKKKKKKKGPPQTRPLQSL</sequence>